<protein>
    <recommendedName>
        <fullName evidence="3">Reverse transcriptase domain-containing protein</fullName>
    </recommendedName>
</protein>
<dbReference type="InterPro" id="IPR036397">
    <property type="entry name" value="RNaseH_sf"/>
</dbReference>
<dbReference type="GO" id="GO:0003676">
    <property type="term" value="F:nucleic acid binding"/>
    <property type="evidence" value="ECO:0007669"/>
    <property type="project" value="InterPro"/>
</dbReference>
<dbReference type="InterPro" id="IPR012337">
    <property type="entry name" value="RNaseH-like_sf"/>
</dbReference>
<evidence type="ECO:0000256" key="1">
    <source>
        <dbReference type="SAM" id="Coils"/>
    </source>
</evidence>
<reference evidence="2" key="1">
    <citation type="journal article" date="2019" name="Sci. Rep.">
        <title>Draft genome of Tanacetum cinerariifolium, the natural source of mosquito coil.</title>
        <authorList>
            <person name="Yamashiro T."/>
            <person name="Shiraishi A."/>
            <person name="Satake H."/>
            <person name="Nakayama K."/>
        </authorList>
    </citation>
    <scope>NUCLEOTIDE SEQUENCE</scope>
</reference>
<sequence length="639" mass="73146">MKAEIATYVSKCLTCAKVKAEHQRPSGLLQQPEFPVWKWERITMDFIIGLPRTPSGDSKFTSRFWRSLQEALGTRLDMSTAYHPETDGQSERIIQTLEDMLRACVIDFKGSWDLHLPLVEFSYNNSYQASIKAALFEALYGRKCRSPIGWSEVGDSQLMDVRRRPLEFNVGDKVMLKVSPWKGVIRFGKRRKLSPSIPLDEVQLDDKLYFIKEPAEIMDREVKRLKQSRISIVKVRWNSHRGPEYTWEREDQMKSNELEKIKKINEINIKAMQTQINNVKNELRNEMKTSIQASMSNQTNKLKNMMASFFQINTASTSGSGPLPSNTIANPKGELKAITTPSGIVLDGPSVPMPLPFINLEEDERVEETLTDPELDLPPNINPLSGSTTSSYPNHLLEEFIDELALITFPSGNDDLPFDIESDLREIEYFLNHDPTKEMDSILKDSIDESNLAEPNDNLFDTIPEMFTDEHALDYSSYLLYDDYDDDFDEFKSGNDNAYDDPFDSKGEKIKESKLLTDKRDLPRSSDFLPFPEYDSFLFEDFSKVDASPSTNNEDKVFNPAISHASLILEDFDPPLYELPFYKEFLESKTLLSFSTKNEEIVFKPVILTSKGVHSSFLLELSHRGTKSFKVIKIVESPI</sequence>
<dbReference type="SUPFAM" id="SSF53098">
    <property type="entry name" value="Ribonuclease H-like"/>
    <property type="match status" value="1"/>
</dbReference>
<evidence type="ECO:0008006" key="3">
    <source>
        <dbReference type="Google" id="ProtNLM"/>
    </source>
</evidence>
<keyword evidence="1" id="KW-0175">Coiled coil</keyword>
<dbReference type="AlphaFoldDB" id="A0A6L2KCB6"/>
<gene>
    <name evidence="2" type="ORF">Tci_018358</name>
</gene>
<dbReference type="EMBL" id="BKCJ010002117">
    <property type="protein sequence ID" value="GEU46380.1"/>
    <property type="molecule type" value="Genomic_DNA"/>
</dbReference>
<feature type="coiled-coil region" evidence="1">
    <location>
        <begin position="262"/>
        <end position="289"/>
    </location>
</feature>
<organism evidence="2">
    <name type="scientific">Tanacetum cinerariifolium</name>
    <name type="common">Dalmatian daisy</name>
    <name type="synonym">Chrysanthemum cinerariifolium</name>
    <dbReference type="NCBI Taxonomy" id="118510"/>
    <lineage>
        <taxon>Eukaryota</taxon>
        <taxon>Viridiplantae</taxon>
        <taxon>Streptophyta</taxon>
        <taxon>Embryophyta</taxon>
        <taxon>Tracheophyta</taxon>
        <taxon>Spermatophyta</taxon>
        <taxon>Magnoliopsida</taxon>
        <taxon>eudicotyledons</taxon>
        <taxon>Gunneridae</taxon>
        <taxon>Pentapetalae</taxon>
        <taxon>asterids</taxon>
        <taxon>campanulids</taxon>
        <taxon>Asterales</taxon>
        <taxon>Asteraceae</taxon>
        <taxon>Asteroideae</taxon>
        <taxon>Anthemideae</taxon>
        <taxon>Anthemidinae</taxon>
        <taxon>Tanacetum</taxon>
    </lineage>
</organism>
<dbReference type="PANTHER" id="PTHR45835">
    <property type="entry name" value="YALI0A06105P"/>
    <property type="match status" value="1"/>
</dbReference>
<comment type="caution">
    <text evidence="2">The sequence shown here is derived from an EMBL/GenBank/DDBJ whole genome shotgun (WGS) entry which is preliminary data.</text>
</comment>
<proteinExistence type="predicted"/>
<dbReference type="PANTHER" id="PTHR45835:SF99">
    <property type="entry name" value="CHROMO DOMAIN-CONTAINING PROTEIN-RELATED"/>
    <property type="match status" value="1"/>
</dbReference>
<evidence type="ECO:0000313" key="2">
    <source>
        <dbReference type="EMBL" id="GEU46380.1"/>
    </source>
</evidence>
<name>A0A6L2KCB6_TANCI</name>
<accession>A0A6L2KCB6</accession>
<dbReference type="Gene3D" id="3.30.420.10">
    <property type="entry name" value="Ribonuclease H-like superfamily/Ribonuclease H"/>
    <property type="match status" value="1"/>
</dbReference>